<dbReference type="PANTHER" id="PTHR46832:SF1">
    <property type="entry name" value="5'-METHYLTHIOADENOSINE_S-ADENOSYLHOMOCYSTEINE NUCLEOSIDASE"/>
    <property type="match status" value="1"/>
</dbReference>
<evidence type="ECO:0000313" key="2">
    <source>
        <dbReference type="EMBL" id="MDX8126753.1"/>
    </source>
</evidence>
<accession>A0ABU4UBF5</accession>
<dbReference type="Proteomes" id="UP001284537">
    <property type="component" value="Unassembled WGS sequence"/>
</dbReference>
<dbReference type="RefSeq" id="WP_319960857.1">
    <property type="nucleotide sequence ID" value="NZ_JAXARY010000004.1"/>
</dbReference>
<name>A0ABU4UBF5_9GAMM</name>
<comment type="caution">
    <text evidence="2">The sequence shown here is derived from an EMBL/GenBank/DDBJ whole genome shotgun (WGS) entry which is preliminary data.</text>
</comment>
<keyword evidence="3" id="KW-1185">Reference proteome</keyword>
<dbReference type="CDD" id="cd09008">
    <property type="entry name" value="MTAN"/>
    <property type="match status" value="1"/>
</dbReference>
<reference evidence="2 3" key="1">
    <citation type="submission" date="2023-11" db="EMBL/GenBank/DDBJ databases">
        <authorList>
            <person name="Ouyang M.-Y."/>
        </authorList>
    </citation>
    <scope>NUCLEOTIDE SEQUENCE [LARGE SCALE GENOMIC DNA]</scope>
    <source>
        <strain evidence="2 3">OY6</strain>
    </source>
</reference>
<evidence type="ECO:0000313" key="3">
    <source>
        <dbReference type="Proteomes" id="UP001284537"/>
    </source>
</evidence>
<dbReference type="SUPFAM" id="SSF53167">
    <property type="entry name" value="Purine and uridine phosphorylases"/>
    <property type="match status" value="1"/>
</dbReference>
<dbReference type="Pfam" id="PF01048">
    <property type="entry name" value="PNP_UDP_1"/>
    <property type="match status" value="1"/>
</dbReference>
<gene>
    <name evidence="2" type="ORF">QLH52_05630</name>
</gene>
<organism evidence="2 3">
    <name type="scientific">Methylomonas defluvii</name>
    <dbReference type="NCBI Taxonomy" id="3045149"/>
    <lineage>
        <taxon>Bacteria</taxon>
        <taxon>Pseudomonadati</taxon>
        <taxon>Pseudomonadota</taxon>
        <taxon>Gammaproteobacteria</taxon>
        <taxon>Methylococcales</taxon>
        <taxon>Methylococcaceae</taxon>
        <taxon>Methylomonas</taxon>
    </lineage>
</organism>
<feature type="domain" description="Nucleoside phosphorylase" evidence="1">
    <location>
        <begin position="4"/>
        <end position="232"/>
    </location>
</feature>
<sequence>MKKPILILTALEVERLAIEQHLNNIEPVAHTSTGTDYTKGTYRCNGKTLEVFVARTDQTNINAAIETERAIAHFGPEYTFFVGVAGGLKDVKVGDIVIGRDVYGYERGKAEENNFKPRPQFGASSYALERLAGQYAKSEAWKQTTEKLLNPEFAPVISTYTGTIASGEKVDSSIDSELHQFLKQNASHALAIEMEGLGFLEVCRMRPLVKTLLLRGISDLVQDKGQMDGKGSQPYASANVAAFLFGLLEQLNFSDATTECTREQKVVEIMCKLYPGGLRDNQIWIAAGGDLSLINLGQTGKGQWVEAIRTLNLGGGGNITIDSLIKTVAEEYGDNKDVKEILYRP</sequence>
<evidence type="ECO:0000259" key="1">
    <source>
        <dbReference type="Pfam" id="PF01048"/>
    </source>
</evidence>
<proteinExistence type="predicted"/>
<protein>
    <recommendedName>
        <fullName evidence="1">Nucleoside phosphorylase domain-containing protein</fullName>
    </recommendedName>
</protein>
<dbReference type="Gene3D" id="3.40.50.1580">
    <property type="entry name" value="Nucleoside phosphorylase domain"/>
    <property type="match status" value="1"/>
</dbReference>
<dbReference type="InterPro" id="IPR035994">
    <property type="entry name" value="Nucleoside_phosphorylase_sf"/>
</dbReference>
<dbReference type="InterPro" id="IPR000845">
    <property type="entry name" value="Nucleoside_phosphorylase_d"/>
</dbReference>
<dbReference type="PANTHER" id="PTHR46832">
    <property type="entry name" value="5'-METHYLTHIOADENOSINE/S-ADENOSYLHOMOCYSTEINE NUCLEOSIDASE"/>
    <property type="match status" value="1"/>
</dbReference>
<dbReference type="EMBL" id="JAXARY010000004">
    <property type="protein sequence ID" value="MDX8126753.1"/>
    <property type="molecule type" value="Genomic_DNA"/>
</dbReference>